<comment type="similarity">
    <text evidence="1">Belongs to the SNF7 family.</text>
</comment>
<dbReference type="Ensembl" id="ENSSSCT00040074788.1">
    <property type="protein sequence ID" value="ENSSSCP00040032088.1"/>
    <property type="gene ID" value="ENSSSCG00040055222.1"/>
</dbReference>
<dbReference type="Gene3D" id="6.10.140.1230">
    <property type="match status" value="1"/>
</dbReference>
<evidence type="ECO:0000313" key="2">
    <source>
        <dbReference type="Ensembl" id="ENSSSCP00040032088.1"/>
    </source>
</evidence>
<organism evidence="2 3">
    <name type="scientific">Sus scrofa</name>
    <name type="common">Pig</name>
    <dbReference type="NCBI Taxonomy" id="9823"/>
    <lineage>
        <taxon>Eukaryota</taxon>
        <taxon>Metazoa</taxon>
        <taxon>Chordata</taxon>
        <taxon>Craniata</taxon>
        <taxon>Vertebrata</taxon>
        <taxon>Euteleostomi</taxon>
        <taxon>Mammalia</taxon>
        <taxon>Eutheria</taxon>
        <taxon>Laurasiatheria</taxon>
        <taxon>Artiodactyla</taxon>
        <taxon>Suina</taxon>
        <taxon>Suidae</taxon>
        <taxon>Sus</taxon>
    </lineage>
</organism>
<reference evidence="2" key="1">
    <citation type="submission" date="2025-08" db="UniProtKB">
        <authorList>
            <consortium name="Ensembl"/>
        </authorList>
    </citation>
    <scope>IDENTIFICATION</scope>
</reference>
<protein>
    <recommendedName>
        <fullName evidence="4">Charged multivesicular body protein 3</fullName>
    </recommendedName>
</protein>
<proteinExistence type="inferred from homology"/>
<evidence type="ECO:0008006" key="4">
    <source>
        <dbReference type="Google" id="ProtNLM"/>
    </source>
</evidence>
<dbReference type="AlphaFoldDB" id="A0A8D1F7E5"/>
<evidence type="ECO:0000256" key="1">
    <source>
        <dbReference type="ARBA" id="ARBA00006190"/>
    </source>
</evidence>
<dbReference type="GO" id="GO:0007034">
    <property type="term" value="P:vacuolar transport"/>
    <property type="evidence" value="ECO:0007669"/>
    <property type="project" value="InterPro"/>
</dbReference>
<accession>A0A8D1F7E5</accession>
<name>A0A8D1F7E5_PIG</name>
<dbReference type="PANTHER" id="PTHR10476">
    <property type="entry name" value="CHARGED MULTIVESICULAR BODY PROTEIN"/>
    <property type="match status" value="1"/>
</dbReference>
<dbReference type="Proteomes" id="UP000694722">
    <property type="component" value="Unplaced"/>
</dbReference>
<evidence type="ECO:0000313" key="3">
    <source>
        <dbReference type="Proteomes" id="UP000694722"/>
    </source>
</evidence>
<sequence length="130" mass="15008">MGLFGKTQEKPPKELVNEWSLKIRKEMRVVDRQIRDIQREEEKVKRSVKDAAKKGQKDVCVVLAKEMIRSRKAVSKLYASKAHMNSVLMGMKNQLGKMLISTSALAVVYNTGFLEEEERSQLWFLFFALS</sequence>
<dbReference type="InterPro" id="IPR005024">
    <property type="entry name" value="Snf7_fam"/>
</dbReference>
<dbReference type="Pfam" id="PF03357">
    <property type="entry name" value="Snf7"/>
    <property type="match status" value="1"/>
</dbReference>